<reference evidence="3" key="1">
    <citation type="journal article" date="2011" name="Nature">
        <title>Genome sequence and analysis of the tuber crop potato.</title>
        <authorList>
            <consortium name="The Potato Genome Sequencing Consortium"/>
        </authorList>
    </citation>
    <scope>NUCLEOTIDE SEQUENCE [LARGE SCALE GENOMIC DNA]</scope>
    <source>
        <strain evidence="3">cv. DM1-3 516 R44</strain>
    </source>
</reference>
<dbReference type="PaxDb" id="4113-PGSC0003DMT400089429"/>
<dbReference type="AlphaFoldDB" id="M1DI52"/>
<reference evidence="2" key="2">
    <citation type="submission" date="2015-06" db="UniProtKB">
        <authorList>
            <consortium name="EnsemblPlants"/>
        </authorList>
    </citation>
    <scope>IDENTIFICATION</scope>
    <source>
        <strain evidence="2">DM1-3 516 R44</strain>
    </source>
</reference>
<evidence type="ECO:0008006" key="4">
    <source>
        <dbReference type="Google" id="ProtNLM"/>
    </source>
</evidence>
<keyword evidence="3" id="KW-1185">Reference proteome</keyword>
<feature type="compositionally biased region" description="Acidic residues" evidence="1">
    <location>
        <begin position="169"/>
        <end position="182"/>
    </location>
</feature>
<feature type="region of interest" description="Disordered" evidence="1">
    <location>
        <begin position="30"/>
        <end position="71"/>
    </location>
</feature>
<accession>M1DI52</accession>
<dbReference type="Gramene" id="PGSC0003DMT400089429">
    <property type="protein sequence ID" value="PGSC0003DMT400089429"/>
    <property type="gene ID" value="PGSC0003DMG400039000"/>
</dbReference>
<dbReference type="HOGENOM" id="CLU_029307_2_2_1"/>
<name>M1DI52_SOLTU</name>
<evidence type="ECO:0000313" key="2">
    <source>
        <dbReference type="EnsemblPlants" id="PGSC0003DMT400089429"/>
    </source>
</evidence>
<feature type="compositionally biased region" description="Low complexity" evidence="1">
    <location>
        <begin position="236"/>
        <end position="249"/>
    </location>
</feature>
<sequence length="278" mass="29707">MASFLMASGRASRHDHHSFIWRRAAQVDTSPEVDVDSLPAEASSSTPVSEPSGIPVPSSPSHTPGTSSSSQPAMITQAMILKMGQLAYSADVRATRLERSVPGMINRAILAALTPLQTAVDALTVRVISFESRQREAFELAALKVKIASLRKDVDCLKSIDFTSLIERADDEDAPETTEDVQGDGTAHAESDVENDEELTSMDAEETHENRDEGIFRDMLDLIETVVQSVIQTLPAKTSTATPSGSGTAIQSETTSGTDAHIQTAPSATDAPKDRETA</sequence>
<feature type="region of interest" description="Disordered" evidence="1">
    <location>
        <begin position="169"/>
        <end position="212"/>
    </location>
</feature>
<dbReference type="Proteomes" id="UP000011115">
    <property type="component" value="Unassembled WGS sequence"/>
</dbReference>
<feature type="compositionally biased region" description="Low complexity" evidence="1">
    <location>
        <begin position="55"/>
        <end position="71"/>
    </location>
</feature>
<evidence type="ECO:0000313" key="3">
    <source>
        <dbReference type="Proteomes" id="UP000011115"/>
    </source>
</evidence>
<dbReference type="InParanoid" id="M1DI52"/>
<organism evidence="2 3">
    <name type="scientific">Solanum tuberosum</name>
    <name type="common">Potato</name>
    <dbReference type="NCBI Taxonomy" id="4113"/>
    <lineage>
        <taxon>Eukaryota</taxon>
        <taxon>Viridiplantae</taxon>
        <taxon>Streptophyta</taxon>
        <taxon>Embryophyta</taxon>
        <taxon>Tracheophyta</taxon>
        <taxon>Spermatophyta</taxon>
        <taxon>Magnoliopsida</taxon>
        <taxon>eudicotyledons</taxon>
        <taxon>Gunneridae</taxon>
        <taxon>Pentapetalae</taxon>
        <taxon>asterids</taxon>
        <taxon>lamiids</taxon>
        <taxon>Solanales</taxon>
        <taxon>Solanaceae</taxon>
        <taxon>Solanoideae</taxon>
        <taxon>Solaneae</taxon>
        <taxon>Solanum</taxon>
    </lineage>
</organism>
<feature type="region of interest" description="Disordered" evidence="1">
    <location>
        <begin position="236"/>
        <end position="278"/>
    </location>
</feature>
<feature type="compositionally biased region" description="Acidic residues" evidence="1">
    <location>
        <begin position="192"/>
        <end position="204"/>
    </location>
</feature>
<evidence type="ECO:0000256" key="1">
    <source>
        <dbReference type="SAM" id="MobiDB-lite"/>
    </source>
</evidence>
<proteinExistence type="predicted"/>
<dbReference type="EnsemblPlants" id="PGSC0003DMT400089429">
    <property type="protein sequence ID" value="PGSC0003DMT400089429"/>
    <property type="gene ID" value="PGSC0003DMG400039000"/>
</dbReference>
<protein>
    <recommendedName>
        <fullName evidence="4">Polyprotein protein</fullName>
    </recommendedName>
</protein>